<evidence type="ECO:0000256" key="1">
    <source>
        <dbReference type="SAM" id="MobiDB-lite"/>
    </source>
</evidence>
<name>A0AB34FYD6_9HYPO</name>
<sequence>MAFVSCPPDGPLLKLPGHQDLVLPPMQGIERYAFLPQSASVHLVQAVLRGIEAAEQPRSTHAAPMSPDTSCLCFNRTGAAAVWAAPAPSTVVETRDDPSVEPAGPAPRVSAGQIVATDG</sequence>
<organism evidence="2 3">
    <name type="scientific">Purpureocillium lavendulum</name>
    <dbReference type="NCBI Taxonomy" id="1247861"/>
    <lineage>
        <taxon>Eukaryota</taxon>
        <taxon>Fungi</taxon>
        <taxon>Dikarya</taxon>
        <taxon>Ascomycota</taxon>
        <taxon>Pezizomycotina</taxon>
        <taxon>Sordariomycetes</taxon>
        <taxon>Hypocreomycetidae</taxon>
        <taxon>Hypocreales</taxon>
        <taxon>Ophiocordycipitaceae</taxon>
        <taxon>Purpureocillium</taxon>
    </lineage>
</organism>
<keyword evidence="3" id="KW-1185">Reference proteome</keyword>
<comment type="caution">
    <text evidence="2">The sequence shown here is derived from an EMBL/GenBank/DDBJ whole genome shotgun (WGS) entry which is preliminary data.</text>
</comment>
<dbReference type="AlphaFoldDB" id="A0AB34FYD6"/>
<evidence type="ECO:0000313" key="3">
    <source>
        <dbReference type="Proteomes" id="UP001163105"/>
    </source>
</evidence>
<feature type="region of interest" description="Disordered" evidence="1">
    <location>
        <begin position="91"/>
        <end position="119"/>
    </location>
</feature>
<protein>
    <submittedName>
        <fullName evidence="2">Uncharacterized protein</fullName>
    </submittedName>
</protein>
<dbReference type="Proteomes" id="UP001163105">
    <property type="component" value="Unassembled WGS sequence"/>
</dbReference>
<accession>A0AB34FYD6</accession>
<dbReference type="EMBL" id="JAQHRD010000002">
    <property type="protein sequence ID" value="KAJ6443808.1"/>
    <property type="molecule type" value="Genomic_DNA"/>
</dbReference>
<reference evidence="2" key="1">
    <citation type="submission" date="2023-01" db="EMBL/GenBank/DDBJ databases">
        <title>The growth and conidiation of Purpureocillium lavendulum are regulated by nitrogen source and histone H3K14 acetylation.</title>
        <authorList>
            <person name="Tang P."/>
            <person name="Han J."/>
            <person name="Zhang C."/>
            <person name="Tang P."/>
            <person name="Qi F."/>
            <person name="Zhang K."/>
            <person name="Liang L."/>
        </authorList>
    </citation>
    <scope>NUCLEOTIDE SEQUENCE</scope>
    <source>
        <strain evidence="2">YMF1.00683</strain>
    </source>
</reference>
<proteinExistence type="predicted"/>
<gene>
    <name evidence="2" type="ORF">O9K51_02194</name>
</gene>
<evidence type="ECO:0000313" key="2">
    <source>
        <dbReference type="EMBL" id="KAJ6443808.1"/>
    </source>
</evidence>